<organism evidence="8 9">
    <name type="scientific">Parasponia andersonii</name>
    <name type="common">Sponia andersonii</name>
    <dbReference type="NCBI Taxonomy" id="3476"/>
    <lineage>
        <taxon>Eukaryota</taxon>
        <taxon>Viridiplantae</taxon>
        <taxon>Streptophyta</taxon>
        <taxon>Embryophyta</taxon>
        <taxon>Tracheophyta</taxon>
        <taxon>Spermatophyta</taxon>
        <taxon>Magnoliopsida</taxon>
        <taxon>eudicotyledons</taxon>
        <taxon>Gunneridae</taxon>
        <taxon>Pentapetalae</taxon>
        <taxon>rosids</taxon>
        <taxon>fabids</taxon>
        <taxon>Rosales</taxon>
        <taxon>Cannabaceae</taxon>
        <taxon>Parasponia</taxon>
    </lineage>
</organism>
<evidence type="ECO:0000313" key="8">
    <source>
        <dbReference type="EMBL" id="PON46146.1"/>
    </source>
</evidence>
<dbReference type="PANTHER" id="PTHR23023">
    <property type="entry name" value="DIMETHYLANILINE MONOOXYGENASE"/>
    <property type="match status" value="1"/>
</dbReference>
<dbReference type="OrthoDB" id="66881at2759"/>
<sequence>MESRRVAVIGAGIAGLLACKYVVEKGFKPVVFEAEEGVGGVWRHTPESTKLQTKKTAYQFSDFPWPSSLEELFPTNNKVLEYVQSYAKHFNLFPYIKFNSKVLNLDYVDGESYEEIETWDFWGGIGKPFESKGKWHLMVQDTKTSSTEMYQFEFVILCIGRYSGLPEIPEFPPYQGPEVFNGKVMHSMDYSAMDSDKAAELIKNKRISVIGSQKSAMDIATECSDTNGVEYPCYMIQRTAHWLLPSIYLWGIDRSYFYYTRFSELMIHKPGETLLLSILATLLSPVRWAISKFAESYLLWKLPLKKYGIVPNHSFLQDISSCKIQMLPENFYEKVEQGSIVLKKSQSFSFCEKGLILDGETQPLETEIVILATGYRGEIKLANIFKSPIFKKLMLGSEDSIVPLYRHIIHPRIPQLAVIGYAESLSSLCTSEMRCQWLAQFLTGNLKLPRIREMEKDVMMWENFLKQYSGKYFRGSCNASVHIWYNDQLCKDMGCKTRRKNGILAELFQPYGPADYAGLPYN</sequence>
<dbReference type="FunFam" id="3.50.50.60:FF:000167">
    <property type="entry name" value="Flavin-containing monooxygenase"/>
    <property type="match status" value="1"/>
</dbReference>
<keyword evidence="5" id="KW-0521">NADP</keyword>
<dbReference type="FunFam" id="3.50.50.60:FF:000169">
    <property type="entry name" value="Flavin-containing monooxygenase"/>
    <property type="match status" value="1"/>
</dbReference>
<gene>
    <name evidence="8" type="ORF">PanWU01x14_253690</name>
</gene>
<comment type="cofactor">
    <cofactor evidence="1 7">
        <name>FAD</name>
        <dbReference type="ChEBI" id="CHEBI:57692"/>
    </cofactor>
</comment>
<dbReference type="InterPro" id="IPR036188">
    <property type="entry name" value="FAD/NAD-bd_sf"/>
</dbReference>
<dbReference type="Pfam" id="PF00743">
    <property type="entry name" value="FMO-like"/>
    <property type="match status" value="1"/>
</dbReference>
<dbReference type="STRING" id="3476.A0A2P5BBJ1"/>
<evidence type="ECO:0000256" key="7">
    <source>
        <dbReference type="RuleBase" id="RU361177"/>
    </source>
</evidence>
<dbReference type="SUPFAM" id="SSF51905">
    <property type="entry name" value="FAD/NAD(P)-binding domain"/>
    <property type="match status" value="2"/>
</dbReference>
<dbReference type="Proteomes" id="UP000237105">
    <property type="component" value="Unassembled WGS sequence"/>
</dbReference>
<dbReference type="InterPro" id="IPR020946">
    <property type="entry name" value="Flavin_mOase-like"/>
</dbReference>
<keyword evidence="3 7" id="KW-0285">Flavoprotein</keyword>
<keyword evidence="9" id="KW-1185">Reference proteome</keyword>
<reference evidence="9" key="1">
    <citation type="submission" date="2016-06" db="EMBL/GenBank/DDBJ databases">
        <title>Parallel loss of symbiosis genes in relatives of nitrogen-fixing non-legume Parasponia.</title>
        <authorList>
            <person name="Van Velzen R."/>
            <person name="Holmer R."/>
            <person name="Bu F."/>
            <person name="Rutten L."/>
            <person name="Van Zeijl A."/>
            <person name="Liu W."/>
            <person name="Santuari L."/>
            <person name="Cao Q."/>
            <person name="Sharma T."/>
            <person name="Shen D."/>
            <person name="Roswanjaya Y."/>
            <person name="Wardhani T."/>
            <person name="Kalhor M.S."/>
            <person name="Jansen J."/>
            <person name="Van den Hoogen J."/>
            <person name="Gungor B."/>
            <person name="Hartog M."/>
            <person name="Hontelez J."/>
            <person name="Verver J."/>
            <person name="Yang W.-C."/>
            <person name="Schijlen E."/>
            <person name="Repin R."/>
            <person name="Schilthuizen M."/>
            <person name="Schranz E."/>
            <person name="Heidstra R."/>
            <person name="Miyata K."/>
            <person name="Fedorova E."/>
            <person name="Kohlen W."/>
            <person name="Bisseling T."/>
            <person name="Smit S."/>
            <person name="Geurts R."/>
        </authorList>
    </citation>
    <scope>NUCLEOTIDE SEQUENCE [LARGE SCALE GENOMIC DNA]</scope>
    <source>
        <strain evidence="9">cv. WU1-14</strain>
    </source>
</reference>
<evidence type="ECO:0000313" key="9">
    <source>
        <dbReference type="Proteomes" id="UP000237105"/>
    </source>
</evidence>
<proteinExistence type="inferred from homology"/>
<dbReference type="InterPro" id="IPR050346">
    <property type="entry name" value="FMO-like"/>
</dbReference>
<protein>
    <recommendedName>
        <fullName evidence="7">Flavin-containing monooxygenase</fullName>
        <ecNumber evidence="7">1.-.-.-</ecNumber>
    </recommendedName>
</protein>
<accession>A0A2P5BBJ1</accession>
<dbReference type="GO" id="GO:0050661">
    <property type="term" value="F:NADP binding"/>
    <property type="evidence" value="ECO:0007669"/>
    <property type="project" value="InterPro"/>
</dbReference>
<dbReference type="EMBL" id="JXTB01000317">
    <property type="protein sequence ID" value="PON46146.1"/>
    <property type="molecule type" value="Genomic_DNA"/>
</dbReference>
<dbReference type="EC" id="1.-.-.-" evidence="7"/>
<dbReference type="GO" id="GO:0004499">
    <property type="term" value="F:N,N-dimethylaniline monooxygenase activity"/>
    <property type="evidence" value="ECO:0007669"/>
    <property type="project" value="InterPro"/>
</dbReference>
<evidence type="ECO:0000256" key="6">
    <source>
        <dbReference type="ARBA" id="ARBA00023002"/>
    </source>
</evidence>
<dbReference type="AlphaFoldDB" id="A0A2P5BBJ1"/>
<dbReference type="GO" id="GO:0050660">
    <property type="term" value="F:flavin adenine dinucleotide binding"/>
    <property type="evidence" value="ECO:0007669"/>
    <property type="project" value="InterPro"/>
</dbReference>
<keyword evidence="7 8" id="KW-0503">Monooxygenase</keyword>
<evidence type="ECO:0000256" key="1">
    <source>
        <dbReference type="ARBA" id="ARBA00001974"/>
    </source>
</evidence>
<comment type="similarity">
    <text evidence="2 7">Belongs to the FMO family.</text>
</comment>
<keyword evidence="4 7" id="KW-0274">FAD</keyword>
<keyword evidence="6 7" id="KW-0560">Oxidoreductase</keyword>
<evidence type="ECO:0000256" key="4">
    <source>
        <dbReference type="ARBA" id="ARBA00022827"/>
    </source>
</evidence>
<comment type="caution">
    <text evidence="8">The sequence shown here is derived from an EMBL/GenBank/DDBJ whole genome shotgun (WGS) entry which is preliminary data.</text>
</comment>
<evidence type="ECO:0000256" key="3">
    <source>
        <dbReference type="ARBA" id="ARBA00022630"/>
    </source>
</evidence>
<dbReference type="PROSITE" id="PS51257">
    <property type="entry name" value="PROKAR_LIPOPROTEIN"/>
    <property type="match status" value="1"/>
</dbReference>
<name>A0A2P5BBJ1_PARAD</name>
<dbReference type="PIRSF" id="PIRSF000332">
    <property type="entry name" value="FMO"/>
    <property type="match status" value="1"/>
</dbReference>
<evidence type="ECO:0000256" key="2">
    <source>
        <dbReference type="ARBA" id="ARBA00009183"/>
    </source>
</evidence>
<dbReference type="Gene3D" id="3.50.50.60">
    <property type="entry name" value="FAD/NAD(P)-binding domain"/>
    <property type="match status" value="2"/>
</dbReference>
<dbReference type="InterPro" id="IPR000960">
    <property type="entry name" value="Flavin_mOase"/>
</dbReference>
<evidence type="ECO:0000256" key="5">
    <source>
        <dbReference type="ARBA" id="ARBA00022857"/>
    </source>
</evidence>